<evidence type="ECO:0000313" key="2">
    <source>
        <dbReference type="EMBL" id="RIJ48111.1"/>
    </source>
</evidence>
<gene>
    <name evidence="2" type="ORF">DZG00_12800</name>
</gene>
<keyword evidence="3" id="KW-1185">Reference proteome</keyword>
<feature type="compositionally biased region" description="Pro residues" evidence="1">
    <location>
        <begin position="93"/>
        <end position="102"/>
    </location>
</feature>
<evidence type="ECO:0000313" key="3">
    <source>
        <dbReference type="Proteomes" id="UP000266484"/>
    </source>
</evidence>
<dbReference type="AlphaFoldDB" id="A0A399T1U5"/>
<comment type="caution">
    <text evidence="2">The sequence shown here is derived from an EMBL/GenBank/DDBJ whole genome shotgun (WGS) entry which is preliminary data.</text>
</comment>
<protein>
    <submittedName>
        <fullName evidence="2">Uncharacterized protein</fullName>
    </submittedName>
</protein>
<feature type="non-terminal residue" evidence="2">
    <location>
        <position position="133"/>
    </location>
</feature>
<feature type="region of interest" description="Disordered" evidence="1">
    <location>
        <begin position="1"/>
        <end position="133"/>
    </location>
</feature>
<evidence type="ECO:0000256" key="1">
    <source>
        <dbReference type="SAM" id="MobiDB-lite"/>
    </source>
</evidence>
<proteinExistence type="predicted"/>
<organism evidence="2 3">
    <name type="scientific">Clavibacter lycopersici</name>
    <dbReference type="NCBI Taxonomy" id="2301718"/>
    <lineage>
        <taxon>Bacteria</taxon>
        <taxon>Bacillati</taxon>
        <taxon>Actinomycetota</taxon>
        <taxon>Actinomycetes</taxon>
        <taxon>Micrococcales</taxon>
        <taxon>Microbacteriaceae</taxon>
        <taxon>Clavibacter</taxon>
    </lineage>
</organism>
<reference evidence="2 3" key="1">
    <citation type="submission" date="2018-08" db="EMBL/GenBank/DDBJ databases">
        <title>Genome Sequence of Clavibacter michiganensis Subspecies type strains, and the Atypical Peach-Colored Strains Isolated from Tomato.</title>
        <authorList>
            <person name="Osdaghi E."/>
            <person name="Portier P."/>
            <person name="Briand M."/>
            <person name="Jacques M.-A."/>
        </authorList>
    </citation>
    <scope>NUCLEOTIDE SEQUENCE [LARGE SCALE GENOMIC DNA]</scope>
    <source>
        <strain evidence="2 3">CFBP 8615</strain>
    </source>
</reference>
<feature type="compositionally biased region" description="Pro residues" evidence="1">
    <location>
        <begin position="119"/>
        <end position="133"/>
    </location>
</feature>
<feature type="compositionally biased region" description="Basic residues" evidence="1">
    <location>
        <begin position="73"/>
        <end position="83"/>
    </location>
</feature>
<sequence>MAPEPRGAGWTAPGSRPSVEPPWTRTGRPVTRGRRASARRPPPPRRATAGRLTGYGRTVTTPQDGPDPLPRPVRGRAARKLAKAQKLQDAQNPPTPEPPMIPEAPAQAAPVAAPAASEPQPPVIPAPPAAPPV</sequence>
<feature type="compositionally biased region" description="Low complexity" evidence="1">
    <location>
        <begin position="103"/>
        <end position="118"/>
    </location>
</feature>
<dbReference type="Proteomes" id="UP000266484">
    <property type="component" value="Unassembled WGS sequence"/>
</dbReference>
<name>A0A399T1U5_9MICO</name>
<dbReference type="EMBL" id="QWGT01000233">
    <property type="protein sequence ID" value="RIJ48111.1"/>
    <property type="molecule type" value="Genomic_DNA"/>
</dbReference>
<feature type="compositionally biased region" description="Low complexity" evidence="1">
    <location>
        <begin position="21"/>
        <end position="30"/>
    </location>
</feature>
<accession>A0A399T1U5</accession>